<protein>
    <recommendedName>
        <fullName evidence="3">Lipocalin-like domain-containing protein</fullName>
    </recommendedName>
</protein>
<evidence type="ECO:0008006" key="3">
    <source>
        <dbReference type="Google" id="ProtNLM"/>
    </source>
</evidence>
<comment type="caution">
    <text evidence="1">The sequence shown here is derived from an EMBL/GenBank/DDBJ whole genome shotgun (WGS) entry which is preliminary data.</text>
</comment>
<sequence length="163" mass="18023">MKRFAYLLALPLGLGLLLGMVAFRTATSTVAPSFVSKAWTVQSVKLDTPVDFNGDGQPDSELLSFMSACEKDDALIFEANSNLITDKGSLRCRPDEPHKELTAHWIYDPETQVISLVDLKNDSEMEQWQVLESTAGTLKIRFDILPSDGQTSLKATMTLQAVR</sequence>
<evidence type="ECO:0000313" key="1">
    <source>
        <dbReference type="EMBL" id="GAA4448966.1"/>
    </source>
</evidence>
<proteinExistence type="predicted"/>
<keyword evidence="2" id="KW-1185">Reference proteome</keyword>
<accession>A0ABP8MGT6</accession>
<evidence type="ECO:0000313" key="2">
    <source>
        <dbReference type="Proteomes" id="UP001501175"/>
    </source>
</evidence>
<dbReference type="RefSeq" id="WP_345240717.1">
    <property type="nucleotide sequence ID" value="NZ_BAABHD010000005.1"/>
</dbReference>
<name>A0ABP8MGT6_9BACT</name>
<dbReference type="EMBL" id="BAABHD010000005">
    <property type="protein sequence ID" value="GAA4448966.1"/>
    <property type="molecule type" value="Genomic_DNA"/>
</dbReference>
<organism evidence="1 2">
    <name type="scientific">Nibrella saemangeumensis</name>
    <dbReference type="NCBI Taxonomy" id="1084526"/>
    <lineage>
        <taxon>Bacteria</taxon>
        <taxon>Pseudomonadati</taxon>
        <taxon>Bacteroidota</taxon>
        <taxon>Cytophagia</taxon>
        <taxon>Cytophagales</taxon>
        <taxon>Spirosomataceae</taxon>
        <taxon>Nibrella</taxon>
    </lineage>
</organism>
<gene>
    <name evidence="1" type="ORF">GCM10023189_07660</name>
</gene>
<dbReference type="Proteomes" id="UP001501175">
    <property type="component" value="Unassembled WGS sequence"/>
</dbReference>
<reference evidence="2" key="1">
    <citation type="journal article" date="2019" name="Int. J. Syst. Evol. Microbiol.">
        <title>The Global Catalogue of Microorganisms (GCM) 10K type strain sequencing project: providing services to taxonomists for standard genome sequencing and annotation.</title>
        <authorList>
            <consortium name="The Broad Institute Genomics Platform"/>
            <consortium name="The Broad Institute Genome Sequencing Center for Infectious Disease"/>
            <person name="Wu L."/>
            <person name="Ma J."/>
        </authorList>
    </citation>
    <scope>NUCLEOTIDE SEQUENCE [LARGE SCALE GENOMIC DNA]</scope>
    <source>
        <strain evidence="2">JCM 17927</strain>
    </source>
</reference>